<protein>
    <recommendedName>
        <fullName evidence="4">NosL family protein</fullName>
    </recommendedName>
</protein>
<dbReference type="SUPFAM" id="SSF160387">
    <property type="entry name" value="NosL/MerB-like"/>
    <property type="match status" value="1"/>
</dbReference>
<proteinExistence type="predicted"/>
<evidence type="ECO:0000256" key="1">
    <source>
        <dbReference type="SAM" id="SignalP"/>
    </source>
</evidence>
<comment type="caution">
    <text evidence="2">The sequence shown here is derived from an EMBL/GenBank/DDBJ whole genome shotgun (WGS) entry which is preliminary data.</text>
</comment>
<evidence type="ECO:0000313" key="2">
    <source>
        <dbReference type="EMBL" id="GAB0056172.1"/>
    </source>
</evidence>
<accession>A0ABQ0C5M3</accession>
<name>A0ABQ0C5M3_9PROT</name>
<dbReference type="PANTHER" id="PTHR41247">
    <property type="entry name" value="HTH-TYPE TRANSCRIPTIONAL REPRESSOR YCNK"/>
    <property type="match status" value="1"/>
</dbReference>
<feature type="chain" id="PRO_5045791546" description="NosL family protein" evidence="1">
    <location>
        <begin position="29"/>
        <end position="172"/>
    </location>
</feature>
<dbReference type="RefSeq" id="WP_420903890.1">
    <property type="nucleotide sequence ID" value="NZ_BAAFGK010000002.1"/>
</dbReference>
<evidence type="ECO:0000313" key="3">
    <source>
        <dbReference type="Proteomes" id="UP001628193"/>
    </source>
</evidence>
<sequence>MRQPTNNRHLWPVWLALALWIGAWNASAGESPTDREVPSGAKCPVCGMFVAKYPEWVALARWSDGTVHYFDGAKDLFRFLANPERHAPGRDPAGIGELYVTDYYGLKRIPARSAWYVAGSDVHGPMGHELIPLAHEQEAREFMQDHGGRKLLRFEQITTDILSALDKTGEAP</sequence>
<reference evidence="2 3" key="2">
    <citation type="submission" date="2024-09" db="EMBL/GenBank/DDBJ databases">
        <title>Draft genome sequence of Candidatus Magnetaquicoccaceae bacterium FCR-1.</title>
        <authorList>
            <person name="Shimoshige H."/>
            <person name="Shimamura S."/>
            <person name="Taoka A."/>
            <person name="Kobayashi H."/>
            <person name="Maekawa T."/>
        </authorList>
    </citation>
    <scope>NUCLEOTIDE SEQUENCE [LARGE SCALE GENOMIC DNA]</scope>
    <source>
        <strain evidence="2 3">FCR-1</strain>
    </source>
</reference>
<dbReference type="EMBL" id="BAAFGK010000002">
    <property type="protein sequence ID" value="GAB0056172.1"/>
    <property type="molecule type" value="Genomic_DNA"/>
</dbReference>
<keyword evidence="3" id="KW-1185">Reference proteome</keyword>
<evidence type="ECO:0008006" key="4">
    <source>
        <dbReference type="Google" id="ProtNLM"/>
    </source>
</evidence>
<dbReference type="Proteomes" id="UP001628193">
    <property type="component" value="Unassembled WGS sequence"/>
</dbReference>
<organism evidence="2 3">
    <name type="scientific">Candidatus Magnetaquiglobus chichijimensis</name>
    <dbReference type="NCBI Taxonomy" id="3141448"/>
    <lineage>
        <taxon>Bacteria</taxon>
        <taxon>Pseudomonadati</taxon>
        <taxon>Pseudomonadota</taxon>
        <taxon>Magnetococcia</taxon>
        <taxon>Magnetococcales</taxon>
        <taxon>Candidatus Magnetaquicoccaceae</taxon>
        <taxon>Candidatus Magnetaquiglobus</taxon>
    </lineage>
</organism>
<keyword evidence="1" id="KW-0732">Signal</keyword>
<dbReference type="PANTHER" id="PTHR41247:SF1">
    <property type="entry name" value="HTH-TYPE TRANSCRIPTIONAL REPRESSOR YCNK"/>
    <property type="match status" value="1"/>
</dbReference>
<dbReference type="Gene3D" id="3.30.70.2050">
    <property type="match status" value="1"/>
</dbReference>
<gene>
    <name evidence="2" type="ORF">SIID45300_00477</name>
</gene>
<reference evidence="2 3" key="1">
    <citation type="submission" date="2024-05" db="EMBL/GenBank/DDBJ databases">
        <authorList>
            <consortium name="Candidatus Magnetaquicoccaceae bacterium FCR-1 genome sequencing consortium"/>
            <person name="Shimoshige H."/>
            <person name="Shimamura S."/>
            <person name="Taoka A."/>
            <person name="Kobayashi H."/>
            <person name="Maekawa T."/>
        </authorList>
    </citation>
    <scope>NUCLEOTIDE SEQUENCE [LARGE SCALE GENOMIC DNA]</scope>
    <source>
        <strain evidence="2 3">FCR-1</strain>
    </source>
</reference>
<dbReference type="Pfam" id="PF05573">
    <property type="entry name" value="NosL"/>
    <property type="match status" value="1"/>
</dbReference>
<dbReference type="InterPro" id="IPR008719">
    <property type="entry name" value="N2O_reductase_NosL"/>
</dbReference>
<feature type="signal peptide" evidence="1">
    <location>
        <begin position="1"/>
        <end position="28"/>
    </location>
</feature>